<dbReference type="InterPro" id="IPR003675">
    <property type="entry name" value="Rce1/LyrA-like_dom"/>
</dbReference>
<feature type="compositionally biased region" description="Polar residues" evidence="1">
    <location>
        <begin position="1"/>
        <end position="15"/>
    </location>
</feature>
<feature type="transmembrane region" description="Helical" evidence="2">
    <location>
        <begin position="95"/>
        <end position="115"/>
    </location>
</feature>
<feature type="transmembrane region" description="Helical" evidence="2">
    <location>
        <begin position="136"/>
        <end position="156"/>
    </location>
</feature>
<sequence length="283" mass="32157">MNATGVATQQNQATFHPSREMPSRQQLTALLFFAISVPLLIPLAWFIPGAIAWIISAVLTWRTGDNPFRRRMGVLLGCVLLLATAPITTDTSDRGFLVLGGYFLAVVALPAIILGRTDPGVIRFQLWPKKFRWLDIFYVAISIPLAWAVIKFYWYVNPFMPQQWWLPEVEDIKETWRLFIGINCVGIWDELFFVNTVYGVLRSIFPFKIANAAQGVVYTSVLFDMAFIGIGPIVVYIFAWTQGSMFEESENLLYVLIVHLIVDYFLFQAIAGAYYPGFSFGFH</sequence>
<dbReference type="Pfam" id="PF02517">
    <property type="entry name" value="Rce1-like"/>
    <property type="match status" value="1"/>
</dbReference>
<dbReference type="Proteomes" id="UP000547674">
    <property type="component" value="Unassembled WGS sequence"/>
</dbReference>
<organism evidence="4 5">
    <name type="scientific">Eiseniibacteriota bacterium</name>
    <dbReference type="NCBI Taxonomy" id="2212470"/>
    <lineage>
        <taxon>Bacteria</taxon>
        <taxon>Candidatus Eiseniibacteriota</taxon>
    </lineage>
</organism>
<evidence type="ECO:0000313" key="5">
    <source>
        <dbReference type="Proteomes" id="UP000547674"/>
    </source>
</evidence>
<dbReference type="GO" id="GO:0004175">
    <property type="term" value="F:endopeptidase activity"/>
    <property type="evidence" value="ECO:0007669"/>
    <property type="project" value="UniProtKB-ARBA"/>
</dbReference>
<proteinExistence type="predicted"/>
<evidence type="ECO:0000256" key="2">
    <source>
        <dbReference type="SAM" id="Phobius"/>
    </source>
</evidence>
<reference evidence="4 5" key="1">
    <citation type="submission" date="2020-03" db="EMBL/GenBank/DDBJ databases">
        <title>Metabolic flexibility allows generalist bacteria to become dominant in a frequently disturbed ecosystem.</title>
        <authorList>
            <person name="Chen Y.-J."/>
            <person name="Leung P.M."/>
            <person name="Bay S.K."/>
            <person name="Hugenholtz P."/>
            <person name="Kessler A.J."/>
            <person name="Shelley G."/>
            <person name="Waite D.W."/>
            <person name="Cook P.L."/>
            <person name="Greening C."/>
        </authorList>
    </citation>
    <scope>NUCLEOTIDE SEQUENCE [LARGE SCALE GENOMIC DNA]</scope>
    <source>
        <strain evidence="4">SS_bin_28</strain>
    </source>
</reference>
<dbReference type="GO" id="GO:0080120">
    <property type="term" value="P:CAAX-box protein maturation"/>
    <property type="evidence" value="ECO:0007669"/>
    <property type="project" value="UniProtKB-ARBA"/>
</dbReference>
<dbReference type="EMBL" id="JABDJR010000630">
    <property type="protein sequence ID" value="NNF08214.1"/>
    <property type="molecule type" value="Genomic_DNA"/>
</dbReference>
<name>A0A7Y2EE78_UNCEI</name>
<keyword evidence="2" id="KW-1133">Transmembrane helix</keyword>
<feature type="transmembrane region" description="Helical" evidence="2">
    <location>
        <begin position="252"/>
        <end position="275"/>
    </location>
</feature>
<protein>
    <recommendedName>
        <fullName evidence="3">CAAX prenyl protease 2/Lysostaphin resistance protein A-like domain-containing protein</fullName>
    </recommendedName>
</protein>
<keyword evidence="2" id="KW-0472">Membrane</keyword>
<comment type="caution">
    <text evidence="4">The sequence shown here is derived from an EMBL/GenBank/DDBJ whole genome shotgun (WGS) entry which is preliminary data.</text>
</comment>
<evidence type="ECO:0000313" key="4">
    <source>
        <dbReference type="EMBL" id="NNF08214.1"/>
    </source>
</evidence>
<feature type="region of interest" description="Disordered" evidence="1">
    <location>
        <begin position="1"/>
        <end position="20"/>
    </location>
</feature>
<evidence type="ECO:0000259" key="3">
    <source>
        <dbReference type="Pfam" id="PF02517"/>
    </source>
</evidence>
<accession>A0A7Y2EE78</accession>
<feature type="transmembrane region" description="Helical" evidence="2">
    <location>
        <begin position="176"/>
        <end position="201"/>
    </location>
</feature>
<feature type="transmembrane region" description="Helical" evidence="2">
    <location>
        <begin position="221"/>
        <end position="240"/>
    </location>
</feature>
<feature type="transmembrane region" description="Helical" evidence="2">
    <location>
        <begin position="27"/>
        <end position="60"/>
    </location>
</feature>
<evidence type="ECO:0000256" key="1">
    <source>
        <dbReference type="SAM" id="MobiDB-lite"/>
    </source>
</evidence>
<dbReference type="AlphaFoldDB" id="A0A7Y2EE78"/>
<gene>
    <name evidence="4" type="ORF">HKN21_15730</name>
</gene>
<keyword evidence="2" id="KW-0812">Transmembrane</keyword>
<feature type="transmembrane region" description="Helical" evidence="2">
    <location>
        <begin position="72"/>
        <end position="89"/>
    </location>
</feature>
<feature type="domain" description="CAAX prenyl protease 2/Lysostaphin resistance protein A-like" evidence="3">
    <location>
        <begin position="175"/>
        <end position="264"/>
    </location>
</feature>